<protein>
    <submittedName>
        <fullName evidence="4">Pyrrolo-quinoline quinone</fullName>
    </submittedName>
</protein>
<dbReference type="InterPro" id="IPR015943">
    <property type="entry name" value="WD40/YVTN_repeat-like_dom_sf"/>
</dbReference>
<dbReference type="PANTHER" id="PTHR34512">
    <property type="entry name" value="CELL SURFACE PROTEIN"/>
    <property type="match status" value="1"/>
</dbReference>
<dbReference type="PANTHER" id="PTHR34512:SF30">
    <property type="entry name" value="OUTER MEMBRANE PROTEIN ASSEMBLY FACTOR BAMB"/>
    <property type="match status" value="1"/>
</dbReference>
<dbReference type="SUPFAM" id="SSF50998">
    <property type="entry name" value="Quinoprotein alcohol dehydrogenase-like"/>
    <property type="match status" value="1"/>
</dbReference>
<accession>A0A371RGH5</accession>
<dbReference type="Gene3D" id="2.130.10.10">
    <property type="entry name" value="YVTN repeat-like/Quinoprotein amine dehydrogenase"/>
    <property type="match status" value="1"/>
</dbReference>
<dbReference type="InterPro" id="IPR018391">
    <property type="entry name" value="PQQ_b-propeller_rpt"/>
</dbReference>
<dbReference type="EMBL" id="QUQO01000001">
    <property type="protein sequence ID" value="RFB04515.1"/>
    <property type="molecule type" value="Genomic_DNA"/>
</dbReference>
<evidence type="ECO:0000259" key="3">
    <source>
        <dbReference type="Pfam" id="PF13360"/>
    </source>
</evidence>
<dbReference type="PROSITE" id="PS51257">
    <property type="entry name" value="PROKAR_LIPOPROTEIN"/>
    <property type="match status" value="1"/>
</dbReference>
<sequence length="468" mass="49598">MADRKIRFLSLVALLGLTAAGCSSIPFVGRGNDGEVASGEEGENKDGRKPVLAIEDELQPDPRFIGMLSSVEVPPAFANANWTQPGGEADHVMHHLSGPDTLDRSWKVNASRRAAKRAPVTTPPVIAENKVFTIDPEARVTAFDVQSGSRVWQTVLTPDTREEAKKFWQFGRVDPASMGFGGGVAYDAGWLYMANGFGKAASLNATTGEVRWEVQLSAPVRNPPTAVGGKVYIVTMNNQIVALDQATGKTIWKYESFEESARVLSSGSPAVQADIVVAPFSSGEVVALDNGTGRLLWSATISSSSRLNALSTLNDIAGSPVIDRGGVFAVSHAGQLAAIDARTGGVAWEVNVSSRNTPWVAGDAIYLISVEGDLLALSRNDGAVIWREQLPAYENAKKRKGAISWSGPILAGGHLILTSSSGRMIQVNPQSGNTTNTYKLSGGTIIPPVIAGGTVYVLTDEGQLEAWN</sequence>
<feature type="domain" description="Pyrrolo-quinoline quinone repeat" evidence="3">
    <location>
        <begin position="103"/>
        <end position="157"/>
    </location>
</feature>
<feature type="domain" description="Pyrrolo-quinoline quinone repeat" evidence="3">
    <location>
        <begin position="165"/>
        <end position="387"/>
    </location>
</feature>
<proteinExistence type="predicted"/>
<evidence type="ECO:0000313" key="4">
    <source>
        <dbReference type="EMBL" id="RFB04515.1"/>
    </source>
</evidence>
<gene>
    <name evidence="4" type="ORF">DX908_03990</name>
</gene>
<evidence type="ECO:0000256" key="1">
    <source>
        <dbReference type="SAM" id="MobiDB-lite"/>
    </source>
</evidence>
<feature type="region of interest" description="Disordered" evidence="1">
    <location>
        <begin position="29"/>
        <end position="48"/>
    </location>
</feature>
<feature type="signal peptide" evidence="2">
    <location>
        <begin position="1"/>
        <end position="24"/>
    </location>
</feature>
<dbReference type="Proteomes" id="UP000264589">
    <property type="component" value="Unassembled WGS sequence"/>
</dbReference>
<dbReference type="RefSeq" id="WP_116391147.1">
    <property type="nucleotide sequence ID" value="NZ_QUQO01000001.1"/>
</dbReference>
<reference evidence="4 5" key="1">
    <citation type="submission" date="2018-08" db="EMBL/GenBank/DDBJ databases">
        <title>Parvularcula sp. SM1705, isolated from surface water of the South Sea China.</title>
        <authorList>
            <person name="Sun L."/>
        </authorList>
    </citation>
    <scope>NUCLEOTIDE SEQUENCE [LARGE SCALE GENOMIC DNA]</scope>
    <source>
        <strain evidence="4 5">SM1705</strain>
    </source>
</reference>
<comment type="caution">
    <text evidence="4">The sequence shown here is derived from an EMBL/GenBank/DDBJ whole genome shotgun (WGS) entry which is preliminary data.</text>
</comment>
<dbReference type="SMART" id="SM00564">
    <property type="entry name" value="PQQ"/>
    <property type="match status" value="7"/>
</dbReference>
<dbReference type="InterPro" id="IPR011047">
    <property type="entry name" value="Quinoprotein_ADH-like_sf"/>
</dbReference>
<dbReference type="InterPro" id="IPR002372">
    <property type="entry name" value="PQQ_rpt_dom"/>
</dbReference>
<dbReference type="OrthoDB" id="5290752at2"/>
<name>A0A371RGH5_9PROT</name>
<dbReference type="Pfam" id="PF13360">
    <property type="entry name" value="PQQ_2"/>
    <property type="match status" value="3"/>
</dbReference>
<organism evidence="4 5">
    <name type="scientific">Parvularcula marina</name>
    <dbReference type="NCBI Taxonomy" id="2292771"/>
    <lineage>
        <taxon>Bacteria</taxon>
        <taxon>Pseudomonadati</taxon>
        <taxon>Pseudomonadota</taxon>
        <taxon>Alphaproteobacteria</taxon>
        <taxon>Parvularculales</taxon>
        <taxon>Parvularculaceae</taxon>
        <taxon>Parvularcula</taxon>
    </lineage>
</organism>
<keyword evidence="2" id="KW-0732">Signal</keyword>
<feature type="domain" description="Pyrrolo-quinoline quinone repeat" evidence="3">
    <location>
        <begin position="406"/>
        <end position="466"/>
    </location>
</feature>
<dbReference type="AlphaFoldDB" id="A0A371RGH5"/>
<keyword evidence="5" id="KW-1185">Reference proteome</keyword>
<evidence type="ECO:0000256" key="2">
    <source>
        <dbReference type="SAM" id="SignalP"/>
    </source>
</evidence>
<feature type="chain" id="PRO_5017001524" evidence="2">
    <location>
        <begin position="25"/>
        <end position="468"/>
    </location>
</feature>
<evidence type="ECO:0000313" key="5">
    <source>
        <dbReference type="Proteomes" id="UP000264589"/>
    </source>
</evidence>
<dbReference type="FunCoup" id="A0A371RGH5">
    <property type="interactions" value="49"/>
</dbReference>
<dbReference type="InParanoid" id="A0A371RGH5"/>